<organism evidence="7 8">
    <name type="scientific">Hyphomonas beringensis</name>
    <dbReference type="NCBI Taxonomy" id="1280946"/>
    <lineage>
        <taxon>Bacteria</taxon>
        <taxon>Pseudomonadati</taxon>
        <taxon>Pseudomonadota</taxon>
        <taxon>Alphaproteobacteria</taxon>
        <taxon>Hyphomonadales</taxon>
        <taxon>Hyphomonadaceae</taxon>
        <taxon>Hyphomonas</taxon>
    </lineage>
</organism>
<evidence type="ECO:0000256" key="1">
    <source>
        <dbReference type="ARBA" id="ARBA00007261"/>
    </source>
</evidence>
<proteinExistence type="inferred from homology"/>
<dbReference type="OrthoDB" id="9811314at2"/>
<evidence type="ECO:0000259" key="5">
    <source>
        <dbReference type="Pfam" id="PF00675"/>
    </source>
</evidence>
<keyword evidence="8" id="KW-1185">Reference proteome</keyword>
<sequence length="966" mass="106243">MKPFKYMLMAGAAAGLLAACATPETELTETVTVERDTPEIAPDETEKTETGDFQLDYEKFTLDNGLEVILNVDRSDPIVAFSTVVHVGSNREKPGRTGFAHFFEHMSFNDSENVPRGWNRKAIPEWGGQRNGGTWSDGTIYYEVVPKDAFDKILWIDSDRLGYMINTVTQEALEREKQVVKNEKRERVDNAPYGYTQEVIRKALYPEGHPYSWTVIGALPDLQAATLEDVRGFYDDYYGASNATLVISGDIDIEETKEKVDRWFGEIRSGGDVEALPPMPVTLEETKSLYFEDNFATLPELRITFPTVEAYSKDEQALNVLASLLAGSKNAPIYRTIVDEEKLAPNVRGYNNSMELAGEFVLSVRANAGTDLDDVYAAIEKGLSEFEANGVNKTDLARIKAEQETILYSNLSTVMGKAIQMSQDNEFAGDPAYSIKSADLLRNVTAEDVMTAYETYIKDKPAVITSFVPEGEADLALEDAELATVWIEEVRNDVAAEEVSQGAEAEYERTTSTHDRSEPPFGDLPLFEMPDIWHASLPKDIDLLGIESSEIPLVTFEISFDGGAWLDPADKKGTANLLAELMSEGTATRTPAEMEQAIGLIGSGLTISADTDEITISATSLARNFEDTVDLVEEILSAPRFKPEDFDRVKTATLTELRGRDANPTAIASLAFNRLIYGDEHPLGTSRSGTLETVEGITLEDLQAAYSTLLSSHATVHVVGDVSPARAEAAFADLADIVHTPDVDLPDYAIPAQDNAGKVFFIDVPDSKQSVIFTGKLTVASDEDDAPRVSFLNEKLGGGISGDLAQTLRIEKGYTYGAYSYISDGHVKQPWRAYTSVRANATQPSLEIIREMIRDYGPNFDQAAVELTQNKVLKDNTRAYESLDAKLGMLRMISKYGFGDDYLETEQQELLSMDADGFKSLAAEYLNEPDMMYVIVGDKATQFDAVKAFAGGTLTELDIHGGKIAE</sequence>
<dbReference type="EMBL" id="AWFF01000043">
    <property type="protein sequence ID" value="KCZ53992.1"/>
    <property type="molecule type" value="Genomic_DNA"/>
</dbReference>
<dbReference type="Gene3D" id="3.30.830.10">
    <property type="entry name" value="Metalloenzyme, LuxS/M16 peptidase-like"/>
    <property type="match status" value="4"/>
</dbReference>
<comment type="similarity">
    <text evidence="1">Belongs to the peptidase M16 family.</text>
</comment>
<evidence type="ECO:0000313" key="8">
    <source>
        <dbReference type="Proteomes" id="UP000027037"/>
    </source>
</evidence>
<dbReference type="Proteomes" id="UP000027037">
    <property type="component" value="Unassembled WGS sequence"/>
</dbReference>
<evidence type="ECO:0008006" key="9">
    <source>
        <dbReference type="Google" id="ProtNLM"/>
    </source>
</evidence>
<dbReference type="InterPro" id="IPR011765">
    <property type="entry name" value="Pept_M16_N"/>
</dbReference>
<keyword evidence="4" id="KW-0732">Signal</keyword>
<keyword evidence="2" id="KW-0378">Hydrolase</keyword>
<dbReference type="PATRIC" id="fig|1280946.3.peg.2163"/>
<dbReference type="SUPFAM" id="SSF63411">
    <property type="entry name" value="LuxS/MPP-like metallohydrolase"/>
    <property type="match status" value="4"/>
</dbReference>
<feature type="chain" id="PRO_5001618066" description="Peptidase M16" evidence="4">
    <location>
        <begin position="22"/>
        <end position="966"/>
    </location>
</feature>
<evidence type="ECO:0000256" key="3">
    <source>
        <dbReference type="SAM" id="MobiDB-lite"/>
    </source>
</evidence>
<feature type="signal peptide" evidence="4">
    <location>
        <begin position="1"/>
        <end position="21"/>
    </location>
</feature>
<name>A0A062U6T5_9PROT</name>
<evidence type="ECO:0000313" key="7">
    <source>
        <dbReference type="EMBL" id="KCZ53992.1"/>
    </source>
</evidence>
<dbReference type="Pfam" id="PF00675">
    <property type="entry name" value="Peptidase_M16"/>
    <property type="match status" value="2"/>
</dbReference>
<protein>
    <recommendedName>
        <fullName evidence="9">Peptidase M16</fullName>
    </recommendedName>
</protein>
<dbReference type="AlphaFoldDB" id="A0A062U6T5"/>
<evidence type="ECO:0000256" key="4">
    <source>
        <dbReference type="SAM" id="SignalP"/>
    </source>
</evidence>
<feature type="domain" description="Peptidase M16 C-terminal" evidence="6">
    <location>
        <begin position="225"/>
        <end position="401"/>
    </location>
</feature>
<dbReference type="GO" id="GO:0046872">
    <property type="term" value="F:metal ion binding"/>
    <property type="evidence" value="ECO:0007669"/>
    <property type="project" value="InterPro"/>
</dbReference>
<feature type="region of interest" description="Disordered" evidence="3">
    <location>
        <begin position="497"/>
        <end position="519"/>
    </location>
</feature>
<dbReference type="Pfam" id="PF05193">
    <property type="entry name" value="Peptidase_M16_C"/>
    <property type="match status" value="2"/>
</dbReference>
<evidence type="ECO:0000256" key="2">
    <source>
        <dbReference type="ARBA" id="ARBA00023049"/>
    </source>
</evidence>
<dbReference type="RefSeq" id="WP_081811344.1">
    <property type="nucleotide sequence ID" value="NZ_AWFF01000043.1"/>
</dbReference>
<dbReference type="eggNOG" id="COG0612">
    <property type="taxonomic scope" value="Bacteria"/>
</dbReference>
<dbReference type="PANTHER" id="PTHR11851">
    <property type="entry name" value="METALLOPROTEASE"/>
    <property type="match status" value="1"/>
</dbReference>
<accession>A0A062U6T5</accession>
<gene>
    <name evidence="7" type="ORF">HY29_02680</name>
</gene>
<feature type="domain" description="Peptidase M16 C-terminal" evidence="6">
    <location>
        <begin position="697"/>
        <end position="871"/>
    </location>
</feature>
<dbReference type="PANTHER" id="PTHR11851:SF49">
    <property type="entry name" value="MITOCHONDRIAL-PROCESSING PEPTIDASE SUBUNIT ALPHA"/>
    <property type="match status" value="1"/>
</dbReference>
<evidence type="ECO:0000259" key="6">
    <source>
        <dbReference type="Pfam" id="PF05193"/>
    </source>
</evidence>
<dbReference type="STRING" id="1280946.HY29_02680"/>
<feature type="compositionally biased region" description="Basic and acidic residues" evidence="3">
    <location>
        <begin position="506"/>
        <end position="518"/>
    </location>
</feature>
<dbReference type="InterPro" id="IPR007863">
    <property type="entry name" value="Peptidase_M16_C"/>
</dbReference>
<keyword evidence="2" id="KW-0645">Protease</keyword>
<reference evidence="7 8" key="1">
    <citation type="journal article" date="2014" name="Antonie Van Leeuwenhoek">
        <title>Hyphomonas beringensis sp. nov. and Hyphomonas chukchiensis sp. nov., isolated from surface seawater of the Bering Sea and Chukchi Sea.</title>
        <authorList>
            <person name="Li C."/>
            <person name="Lai Q."/>
            <person name="Li G."/>
            <person name="Dong C."/>
            <person name="Wang J."/>
            <person name="Liao Y."/>
            <person name="Shao Z."/>
        </authorList>
    </citation>
    <scope>NUCLEOTIDE SEQUENCE [LARGE SCALE GENOMIC DNA]</scope>
    <source>
        <strain evidence="7 8">25B14_1</strain>
    </source>
</reference>
<dbReference type="InterPro" id="IPR011249">
    <property type="entry name" value="Metalloenz_LuxS/M16"/>
</dbReference>
<feature type="domain" description="Peptidase M16 N-terminal" evidence="5">
    <location>
        <begin position="68"/>
        <end position="197"/>
    </location>
</feature>
<dbReference type="PROSITE" id="PS51257">
    <property type="entry name" value="PROKAR_LIPOPROTEIN"/>
    <property type="match status" value="1"/>
</dbReference>
<keyword evidence="2" id="KW-0482">Metalloprotease</keyword>
<comment type="caution">
    <text evidence="7">The sequence shown here is derived from an EMBL/GenBank/DDBJ whole genome shotgun (WGS) entry which is preliminary data.</text>
</comment>
<feature type="domain" description="Peptidase M16 N-terminal" evidence="5">
    <location>
        <begin position="552"/>
        <end position="668"/>
    </location>
</feature>
<dbReference type="InterPro" id="IPR050361">
    <property type="entry name" value="MPP/UQCRC_Complex"/>
</dbReference>